<accession>A0A9D1D863</accession>
<dbReference type="Proteomes" id="UP000886757">
    <property type="component" value="Unassembled WGS sequence"/>
</dbReference>
<dbReference type="NCBIfam" id="TIGR00539">
    <property type="entry name" value="hemN_rel"/>
    <property type="match status" value="1"/>
</dbReference>
<evidence type="ECO:0000256" key="6">
    <source>
        <dbReference type="ARBA" id="ARBA00023004"/>
    </source>
</evidence>
<dbReference type="GO" id="GO:0051539">
    <property type="term" value="F:4 iron, 4 sulfur cluster binding"/>
    <property type="evidence" value="ECO:0007669"/>
    <property type="project" value="UniProtKB-UniRule"/>
</dbReference>
<dbReference type="SFLD" id="SFLDG01082">
    <property type="entry name" value="B12-binding_domain_containing"/>
    <property type="match status" value="1"/>
</dbReference>
<dbReference type="InterPro" id="IPR010723">
    <property type="entry name" value="HemN_C"/>
</dbReference>
<evidence type="ECO:0000256" key="1">
    <source>
        <dbReference type="ARBA" id="ARBA00006100"/>
    </source>
</evidence>
<dbReference type="InterPro" id="IPR004559">
    <property type="entry name" value="HemW-like"/>
</dbReference>
<dbReference type="Pfam" id="PF04055">
    <property type="entry name" value="Radical_SAM"/>
    <property type="match status" value="1"/>
</dbReference>
<keyword evidence="9" id="KW-0963">Cytoplasm</keyword>
<evidence type="ECO:0000256" key="4">
    <source>
        <dbReference type="ARBA" id="ARBA00022691"/>
    </source>
</evidence>
<keyword evidence="6 9" id="KW-0408">Iron</keyword>
<dbReference type="PROSITE" id="PS51918">
    <property type="entry name" value="RADICAL_SAM"/>
    <property type="match status" value="1"/>
</dbReference>
<feature type="domain" description="Radical SAM core" evidence="10">
    <location>
        <begin position="1"/>
        <end position="229"/>
    </location>
</feature>
<dbReference type="InterPro" id="IPR013785">
    <property type="entry name" value="Aldolase_TIM"/>
</dbReference>
<dbReference type="GO" id="GO:0006779">
    <property type="term" value="P:porphyrin-containing compound biosynthetic process"/>
    <property type="evidence" value="ECO:0007669"/>
    <property type="project" value="InterPro"/>
</dbReference>
<dbReference type="EMBL" id="DVGK01000028">
    <property type="protein sequence ID" value="HIR12659.1"/>
    <property type="molecule type" value="Genomic_DNA"/>
</dbReference>
<reference evidence="11" key="1">
    <citation type="submission" date="2020-10" db="EMBL/GenBank/DDBJ databases">
        <authorList>
            <person name="Gilroy R."/>
        </authorList>
    </citation>
    <scope>NUCLEOTIDE SEQUENCE</scope>
    <source>
        <strain evidence="11">ChiSjej4B22-8148</strain>
    </source>
</reference>
<dbReference type="SMART" id="SM00729">
    <property type="entry name" value="Elp3"/>
    <property type="match status" value="1"/>
</dbReference>
<dbReference type="InterPro" id="IPR006638">
    <property type="entry name" value="Elp3/MiaA/NifB-like_rSAM"/>
</dbReference>
<evidence type="ECO:0000256" key="5">
    <source>
        <dbReference type="ARBA" id="ARBA00022723"/>
    </source>
</evidence>
<evidence type="ECO:0000256" key="8">
    <source>
        <dbReference type="ARBA" id="ARBA00023186"/>
    </source>
</evidence>
<dbReference type="Gene3D" id="3.20.20.70">
    <property type="entry name" value="Aldolase class I"/>
    <property type="match status" value="1"/>
</dbReference>
<dbReference type="GO" id="GO:0046872">
    <property type="term" value="F:metal ion binding"/>
    <property type="evidence" value="ECO:0007669"/>
    <property type="project" value="UniProtKB-UniRule"/>
</dbReference>
<reference evidence="11" key="2">
    <citation type="journal article" date="2021" name="PeerJ">
        <title>Extensive microbial diversity within the chicken gut microbiome revealed by metagenomics and culture.</title>
        <authorList>
            <person name="Gilroy R."/>
            <person name="Ravi A."/>
            <person name="Getino M."/>
            <person name="Pursley I."/>
            <person name="Horton D.L."/>
            <person name="Alikhan N.F."/>
            <person name="Baker D."/>
            <person name="Gharbi K."/>
            <person name="Hall N."/>
            <person name="Watson M."/>
            <person name="Adriaenssens E.M."/>
            <person name="Foster-Nyarko E."/>
            <person name="Jarju S."/>
            <person name="Secka A."/>
            <person name="Antonio M."/>
            <person name="Oren A."/>
            <person name="Chaudhuri R.R."/>
            <person name="La Ragione R."/>
            <person name="Hildebrand F."/>
            <person name="Pallen M.J."/>
        </authorList>
    </citation>
    <scope>NUCLEOTIDE SEQUENCE</scope>
    <source>
        <strain evidence="11">ChiSjej4B22-8148</strain>
    </source>
</reference>
<dbReference type="InterPro" id="IPR058240">
    <property type="entry name" value="rSAM_sf"/>
</dbReference>
<organism evidence="11 12">
    <name type="scientific">Candidatus Choladousia intestinavium</name>
    <dbReference type="NCBI Taxonomy" id="2840727"/>
    <lineage>
        <taxon>Bacteria</taxon>
        <taxon>Bacillati</taxon>
        <taxon>Bacillota</taxon>
        <taxon>Clostridia</taxon>
        <taxon>Lachnospirales</taxon>
        <taxon>Lachnospiraceae</taxon>
        <taxon>Lachnospiraceae incertae sedis</taxon>
        <taxon>Candidatus Choladousia</taxon>
    </lineage>
</organism>
<dbReference type="CDD" id="cd01335">
    <property type="entry name" value="Radical_SAM"/>
    <property type="match status" value="1"/>
</dbReference>
<dbReference type="InterPro" id="IPR007197">
    <property type="entry name" value="rSAM"/>
</dbReference>
<dbReference type="PANTHER" id="PTHR13932:SF5">
    <property type="entry name" value="RADICAL S-ADENOSYL METHIONINE DOMAIN-CONTAINING PROTEIN 1, MITOCHONDRIAL"/>
    <property type="match status" value="1"/>
</dbReference>
<evidence type="ECO:0000256" key="3">
    <source>
        <dbReference type="ARBA" id="ARBA00022617"/>
    </source>
</evidence>
<dbReference type="GO" id="GO:0005737">
    <property type="term" value="C:cytoplasm"/>
    <property type="evidence" value="ECO:0007669"/>
    <property type="project" value="UniProtKB-SubCell"/>
</dbReference>
<keyword evidence="7 9" id="KW-0411">Iron-sulfur</keyword>
<evidence type="ECO:0000313" key="11">
    <source>
        <dbReference type="EMBL" id="HIR12659.1"/>
    </source>
</evidence>
<comment type="subcellular location">
    <subcellularLocation>
        <location evidence="9">Cytoplasm</location>
    </subcellularLocation>
</comment>
<dbReference type="AlphaFoldDB" id="A0A9D1D863"/>
<dbReference type="InterPro" id="IPR034505">
    <property type="entry name" value="Coproporphyrinogen-III_oxidase"/>
</dbReference>
<gene>
    <name evidence="11" type="primary">hemW</name>
    <name evidence="11" type="ORF">IAB31_01900</name>
</gene>
<keyword evidence="5 9" id="KW-0479">Metal-binding</keyword>
<name>A0A9D1D863_9FIRM</name>
<keyword evidence="4 9" id="KW-0949">S-adenosyl-L-methionine</keyword>
<dbReference type="Pfam" id="PF06969">
    <property type="entry name" value="HemN_C"/>
    <property type="match status" value="1"/>
</dbReference>
<dbReference type="SFLD" id="SFLDS00029">
    <property type="entry name" value="Radical_SAM"/>
    <property type="match status" value="1"/>
</dbReference>
<dbReference type="SFLD" id="SFLDG01065">
    <property type="entry name" value="anaerobic_coproporphyrinogen-I"/>
    <property type="match status" value="1"/>
</dbReference>
<comment type="caution">
    <text evidence="11">The sequence shown here is derived from an EMBL/GenBank/DDBJ whole genome shotgun (WGS) entry which is preliminary data.</text>
</comment>
<comment type="function">
    <text evidence="9">Probably acts as a heme chaperone, transferring heme to an unknown acceptor. Binds one molecule of heme per monomer, possibly covalently. Binds 1 [4Fe-4S] cluster. The cluster is coordinated with 3 cysteines and an exchangeable S-adenosyl-L-methionine.</text>
</comment>
<evidence type="ECO:0000256" key="2">
    <source>
        <dbReference type="ARBA" id="ARBA00017228"/>
    </source>
</evidence>
<proteinExistence type="inferred from homology"/>
<dbReference type="SUPFAM" id="SSF102114">
    <property type="entry name" value="Radical SAM enzymes"/>
    <property type="match status" value="1"/>
</dbReference>
<keyword evidence="8 9" id="KW-0143">Chaperone</keyword>
<sequence>MKPLEIYLHIPFCAKKCRYCDFLSAPADRETQKAYIDAMKNEILRFPEAGKYRVDTVFFGGGTPTLLPEKDIETLLEALRKRFVFSADPEITIECNPGTADPDQLLAYRGMGINRLSLGLQSTDGRQLALLGRIHTWEDFLFTYRQARKAGFRNINVDLMSALPGQSVSSWEETLRKTADLEPEHISAYSLILEPETPLYEQYREETEKRERGEDTELLPTEEEEREMYWRTQEILEERGMERYEISNYARPGFACRHNIGYWTGAEYAGFGLGAASLLNHVRYENPRKLSTYIIGDFTERQRTVLRQKDEMEEFMFLGLRLKRGVSEDEFFKRFGRNMEAVYGETLIKLRREGMLKQEGEYTALTRRGTDLANYVMAQFLLEDPL</sequence>
<evidence type="ECO:0000256" key="7">
    <source>
        <dbReference type="ARBA" id="ARBA00023014"/>
    </source>
</evidence>
<keyword evidence="9" id="KW-0004">4Fe-4S</keyword>
<evidence type="ECO:0000256" key="9">
    <source>
        <dbReference type="RuleBase" id="RU364116"/>
    </source>
</evidence>
<evidence type="ECO:0000313" key="12">
    <source>
        <dbReference type="Proteomes" id="UP000886757"/>
    </source>
</evidence>
<dbReference type="GO" id="GO:0004109">
    <property type="term" value="F:coproporphyrinogen oxidase activity"/>
    <property type="evidence" value="ECO:0007669"/>
    <property type="project" value="InterPro"/>
</dbReference>
<dbReference type="PANTHER" id="PTHR13932">
    <property type="entry name" value="COPROPORPHYRINIGEN III OXIDASE"/>
    <property type="match status" value="1"/>
</dbReference>
<evidence type="ECO:0000259" key="10">
    <source>
        <dbReference type="PROSITE" id="PS51918"/>
    </source>
</evidence>
<protein>
    <recommendedName>
        <fullName evidence="2 9">Heme chaperone HemW</fullName>
    </recommendedName>
</protein>
<keyword evidence="3 9" id="KW-0349">Heme</keyword>
<dbReference type="SFLD" id="SFLDF00562">
    <property type="entry name" value="HemN-like__clustered_with_heat"/>
    <property type="match status" value="1"/>
</dbReference>
<dbReference type="SFLD" id="SFLDF00288">
    <property type="entry name" value="HemN-like__clustered_with_nucl"/>
    <property type="match status" value="1"/>
</dbReference>
<comment type="similarity">
    <text evidence="1">Belongs to the anaerobic coproporphyrinogen-III oxidase family. HemW subfamily.</text>
</comment>